<accession>F9CXD8</accession>
<dbReference type="AlphaFoldDB" id="F9CXD8"/>
<dbReference type="Proteomes" id="UP000004440">
    <property type="component" value="Unassembled WGS sequence"/>
</dbReference>
<keyword evidence="3" id="KW-1185">Reference proteome</keyword>
<evidence type="ECO:0000313" key="3">
    <source>
        <dbReference type="Proteomes" id="UP000004440"/>
    </source>
</evidence>
<reference evidence="2 3" key="1">
    <citation type="journal article" date="2011" name="J. Bacteriol.">
        <title>Genome Sequence of an Ammonia-Oxidizing Soil Archaeon, "Candidatus Nitrosoarchaeum koreensis" MY1.</title>
        <authorList>
            <person name="Kim B.K."/>
            <person name="Jung M.Y."/>
            <person name="Yu D.S."/>
            <person name="Park S.J."/>
            <person name="Oh T.K."/>
            <person name="Rhee S.K."/>
            <person name="Kim J.F."/>
        </authorList>
    </citation>
    <scope>NUCLEOTIDE SEQUENCE [LARGE SCALE GENOMIC DNA]</scope>
    <source>
        <strain evidence="2 3">MY1</strain>
    </source>
</reference>
<proteinExistence type="predicted"/>
<organism evidence="2 3">
    <name type="scientific">Nitrosarchaeum koreense MY1</name>
    <dbReference type="NCBI Taxonomy" id="1001994"/>
    <lineage>
        <taxon>Archaea</taxon>
        <taxon>Nitrososphaerota</taxon>
        <taxon>Nitrososphaeria</taxon>
        <taxon>Nitrosopumilales</taxon>
        <taxon>Nitrosopumilaceae</taxon>
        <taxon>Nitrosarchaeum</taxon>
    </lineage>
</organism>
<dbReference type="STRING" id="1001994.MY1_1182"/>
<evidence type="ECO:0000256" key="1">
    <source>
        <dbReference type="SAM" id="Coils"/>
    </source>
</evidence>
<protein>
    <submittedName>
        <fullName evidence="2">Uncharacterized protein</fullName>
    </submittedName>
</protein>
<name>F9CXD8_9ARCH</name>
<keyword evidence="1" id="KW-0175">Coiled coil</keyword>
<sequence length="428" mass="47280">MNKQFSIIFVLFSVSMLTMVPNLQDSFADVLSLKKQINLGISSDDLTCESGMFKVIRERTNSVACVKTDNVLKLVSKGWAKPVDESLLNAQSSQGDFVLGTINKLYVEPIKTQFGKVSPKYAVSGYDVAFEICSSSQKIYVPDILIKSDSETQRYEIPETVEPNTCIVSATFIKAADPNTIKITLLNQGDISKTLSDLEAKVSSLQQELAVARNLLGTKSAPDVTQITKITELRKQLNETKEDLYRLYFAVYAVPQEKYNVQKLSFTGTPIEDQSATLVMAKKALTGENTYDAVFEACAGKTIVKLPVISVTSDMETINVKLGDKIAPNTCQMSSAKILSGNLTSIFVAPAGNAESNSKITDIENQLIKLQNDIVSERNTLRSITHDPNKPSNYNEQIEMHTANIIDLRGQIGELKAQLNEILYKTYR</sequence>
<dbReference type="RefSeq" id="WP_007550815.1">
    <property type="nucleotide sequence ID" value="NZ_AFPU01000001.1"/>
</dbReference>
<dbReference type="EMBL" id="AFPU01000001">
    <property type="protein sequence ID" value="EGP93940.1"/>
    <property type="molecule type" value="Genomic_DNA"/>
</dbReference>
<evidence type="ECO:0000313" key="2">
    <source>
        <dbReference type="EMBL" id="EGP93940.1"/>
    </source>
</evidence>
<feature type="coiled-coil region" evidence="1">
    <location>
        <begin position="353"/>
        <end position="380"/>
    </location>
</feature>
<gene>
    <name evidence="2" type="ORF">MY1_1182</name>
</gene>
<comment type="caution">
    <text evidence="2">The sequence shown here is derived from an EMBL/GenBank/DDBJ whole genome shotgun (WGS) entry which is preliminary data.</text>
</comment>